<dbReference type="Pfam" id="PF02049">
    <property type="entry name" value="FliE"/>
    <property type="match status" value="1"/>
</dbReference>
<reference evidence="6 7" key="1">
    <citation type="submission" date="2007-10" db="EMBL/GenBank/DDBJ databases">
        <authorList>
            <person name="Wagner-Dobler I."/>
            <person name="Ferriera S."/>
            <person name="Johnson J."/>
            <person name="Kravitz S."/>
            <person name="Beeson K."/>
            <person name="Sutton G."/>
            <person name="Rogers Y.-H."/>
            <person name="Friedman R."/>
            <person name="Frazier M."/>
            <person name="Venter J.C."/>
        </authorList>
    </citation>
    <scope>NUCLEOTIDE SEQUENCE [LARGE SCALE GENOMIC DNA]</scope>
    <source>
        <strain evidence="6 7">DFL-43</strain>
    </source>
</reference>
<evidence type="ECO:0000256" key="3">
    <source>
        <dbReference type="ARBA" id="ARBA00023143"/>
    </source>
</evidence>
<dbReference type="eggNOG" id="COG1677">
    <property type="taxonomic scope" value="Bacteria"/>
</dbReference>
<dbReference type="PANTHER" id="PTHR34653:SF1">
    <property type="entry name" value="FLAGELLAR HOOK-BASAL BODY COMPLEX PROTEIN FLIE"/>
    <property type="match status" value="1"/>
</dbReference>
<dbReference type="InterPro" id="IPR001624">
    <property type="entry name" value="FliE"/>
</dbReference>
<evidence type="ECO:0000313" key="7">
    <source>
        <dbReference type="Proteomes" id="UP000004291"/>
    </source>
</evidence>
<comment type="caution">
    <text evidence="6">The sequence shown here is derived from an EMBL/GenBank/DDBJ whole genome shotgun (WGS) entry which is preliminary data.</text>
</comment>
<gene>
    <name evidence="4" type="primary">fliE</name>
    <name evidence="6" type="ORF">HPDFL43_00275</name>
</gene>
<dbReference type="PANTHER" id="PTHR34653">
    <property type="match status" value="1"/>
</dbReference>
<dbReference type="STRING" id="411684.HPDFL43_00275"/>
<evidence type="ECO:0000256" key="4">
    <source>
        <dbReference type="HAMAP-Rule" id="MF_00724"/>
    </source>
</evidence>
<comment type="similarity">
    <text evidence="2 4">Belongs to the FliE family.</text>
</comment>
<name>A9CYL4_HOEPD</name>
<dbReference type="AlphaFoldDB" id="A9CYL4"/>
<sequence>MIDVITGAGATSRLAGSRETDVASSAAMPQMPQMPSAMGPQSSGSFSEVMQSLGVGAMNNLKAAEAQSLAAVRGEAVTRDVVDAVMAGERSLQTATAIRDKLVTAYLEIARMQI</sequence>
<organism evidence="6 7">
    <name type="scientific">Hoeflea phototrophica (strain DSM 17068 / NCIMB 14078 / DFL-43)</name>
    <dbReference type="NCBI Taxonomy" id="411684"/>
    <lineage>
        <taxon>Bacteria</taxon>
        <taxon>Pseudomonadati</taxon>
        <taxon>Pseudomonadota</taxon>
        <taxon>Alphaproteobacteria</taxon>
        <taxon>Hyphomicrobiales</taxon>
        <taxon>Rhizobiaceae</taxon>
        <taxon>Hoeflea</taxon>
    </lineage>
</organism>
<keyword evidence="6" id="KW-0969">Cilium</keyword>
<keyword evidence="3 4" id="KW-0975">Bacterial flagellum</keyword>
<dbReference type="OrthoDB" id="9812413at2"/>
<dbReference type="GO" id="GO:0005198">
    <property type="term" value="F:structural molecule activity"/>
    <property type="evidence" value="ECO:0007669"/>
    <property type="project" value="InterPro"/>
</dbReference>
<dbReference type="HAMAP" id="MF_00724">
    <property type="entry name" value="FliE"/>
    <property type="match status" value="1"/>
</dbReference>
<dbReference type="RefSeq" id="WP_007195847.1">
    <property type="nucleotide sequence ID" value="NZ_CM002917.1"/>
</dbReference>
<dbReference type="Proteomes" id="UP000004291">
    <property type="component" value="Chromosome"/>
</dbReference>
<keyword evidence="6" id="KW-0282">Flagellum</keyword>
<feature type="region of interest" description="Disordered" evidence="5">
    <location>
        <begin position="13"/>
        <end position="46"/>
    </location>
</feature>
<dbReference type="GO" id="GO:0009425">
    <property type="term" value="C:bacterial-type flagellum basal body"/>
    <property type="evidence" value="ECO:0007669"/>
    <property type="project" value="UniProtKB-SubCell"/>
</dbReference>
<dbReference type="GO" id="GO:0003774">
    <property type="term" value="F:cytoskeletal motor activity"/>
    <property type="evidence" value="ECO:0007669"/>
    <property type="project" value="InterPro"/>
</dbReference>
<comment type="subcellular location">
    <subcellularLocation>
        <location evidence="1 4">Bacterial flagellum basal body</location>
    </subcellularLocation>
</comment>
<evidence type="ECO:0000256" key="5">
    <source>
        <dbReference type="SAM" id="MobiDB-lite"/>
    </source>
</evidence>
<protein>
    <recommendedName>
        <fullName evidence="4">Flagellar hook-basal body complex protein FliE</fullName>
    </recommendedName>
</protein>
<dbReference type="GO" id="GO:0071973">
    <property type="term" value="P:bacterial-type flagellum-dependent cell motility"/>
    <property type="evidence" value="ECO:0007669"/>
    <property type="project" value="InterPro"/>
</dbReference>
<keyword evidence="7" id="KW-1185">Reference proteome</keyword>
<keyword evidence="6" id="KW-0966">Cell projection</keyword>
<evidence type="ECO:0000256" key="2">
    <source>
        <dbReference type="ARBA" id="ARBA00009272"/>
    </source>
</evidence>
<feature type="compositionally biased region" description="Low complexity" evidence="5">
    <location>
        <begin position="23"/>
        <end position="43"/>
    </location>
</feature>
<evidence type="ECO:0000313" key="6">
    <source>
        <dbReference type="EMBL" id="EDQ34586.1"/>
    </source>
</evidence>
<evidence type="ECO:0000256" key="1">
    <source>
        <dbReference type="ARBA" id="ARBA00004117"/>
    </source>
</evidence>
<reference evidence="6 7" key="2">
    <citation type="submission" date="2012-06" db="EMBL/GenBank/DDBJ databases">
        <authorList>
            <person name="Fiebig A."/>
        </authorList>
    </citation>
    <scope>NUCLEOTIDE SEQUENCE [LARGE SCALE GENOMIC DNA]</scope>
    <source>
        <strain evidence="6 7">DFL-43</strain>
    </source>
</reference>
<accession>A9CYL4</accession>
<proteinExistence type="inferred from homology"/>
<dbReference type="EMBL" id="ABIA03000002">
    <property type="protein sequence ID" value="EDQ34586.1"/>
    <property type="molecule type" value="Genomic_DNA"/>
</dbReference>
<dbReference type="HOGENOM" id="CLU_147249_2_0_5"/>